<sequence>MTGPSWDELAELALSRVRAAGVEYADIRLLDSTTRTIVGEDRRIAHIRESTDRGFGIRVLHRGAWGFAASSILSLEEVPRVADLAVEIAKGSASLAISKVHLAPEPVHRDRIVTPCRLDPFAVPLEEQTALLLNTMDIIQRQPGVVRSHAGMWAQRDRKLFVSTEGSHLEFDLLAMQGDCTATAVHEGRFASRSFNTPHLRMGYELVRDADFAREAERIAAQAVEKVRAPVIEPGRYDLVLDPEHLSLTMHESCGHPSELDRALGYEANYAGTSFLTPDKRGTYRYGSSDVNLVADNTEAGTLAATGYDDDGVSCQKWDIVREGIFVGYCTNREVAPKIKEERSRGSNRADSWGSVPMVRIANIGLEPGTATLDGLLADVKRGIYIEGHGSYSIDQRRYNFQFGGDAFWLIENGRRTGMVRDVIYHGITPEFWGRCDGVADRSHRRRYGFITCGKGQPGQSGWMTHAASHARFRRVDVISGETKANP</sequence>
<comment type="similarity">
    <text evidence="1">Belongs to the peptidase U62 family.</text>
</comment>
<comment type="caution">
    <text evidence="7">The sequence shown here is derived from an EMBL/GenBank/DDBJ whole genome shotgun (WGS) entry which is preliminary data.</text>
</comment>
<evidence type="ECO:0000256" key="1">
    <source>
        <dbReference type="ARBA" id="ARBA00005836"/>
    </source>
</evidence>
<keyword evidence="4" id="KW-0482">Metalloprotease</keyword>
<dbReference type="InterPro" id="IPR002510">
    <property type="entry name" value="Metalloprtase-TldD/E_N"/>
</dbReference>
<dbReference type="RefSeq" id="WP_213041029.1">
    <property type="nucleotide sequence ID" value="NZ_CAJNBJ010000001.1"/>
</dbReference>
<evidence type="ECO:0000259" key="6">
    <source>
        <dbReference type="Pfam" id="PF19289"/>
    </source>
</evidence>
<name>A0ABM8QRU3_9BACT</name>
<dbReference type="InterPro" id="IPR036059">
    <property type="entry name" value="TldD/PmbA_sf"/>
</dbReference>
<reference evidence="7 8" key="1">
    <citation type="submission" date="2021-02" db="EMBL/GenBank/DDBJ databases">
        <authorList>
            <person name="Han P."/>
        </authorList>
    </citation>
    <scope>NUCLEOTIDE SEQUENCE [LARGE SCALE GENOMIC DNA]</scope>
    <source>
        <strain evidence="7">Candidatus Nitrospira sp. ZN2</strain>
    </source>
</reference>
<dbReference type="PANTHER" id="PTHR30624:SF10">
    <property type="entry name" value="CONSERVED PROTEIN"/>
    <property type="match status" value="1"/>
</dbReference>
<keyword evidence="8" id="KW-1185">Reference proteome</keyword>
<dbReference type="Pfam" id="PF19289">
    <property type="entry name" value="PmbA_TldD_3rd"/>
    <property type="match status" value="1"/>
</dbReference>
<dbReference type="SUPFAM" id="SSF111283">
    <property type="entry name" value="Putative modulator of DNA gyrase, PmbA/TldD"/>
    <property type="match status" value="1"/>
</dbReference>
<evidence type="ECO:0000256" key="4">
    <source>
        <dbReference type="ARBA" id="ARBA00023049"/>
    </source>
</evidence>
<dbReference type="InterPro" id="IPR045569">
    <property type="entry name" value="Metalloprtase-TldD/E_C"/>
</dbReference>
<dbReference type="InterPro" id="IPR035068">
    <property type="entry name" value="TldD/PmbA_N"/>
</dbReference>
<keyword evidence="3" id="KW-0378">Hydrolase</keyword>
<evidence type="ECO:0000259" key="5">
    <source>
        <dbReference type="Pfam" id="PF01523"/>
    </source>
</evidence>
<proteinExistence type="inferred from homology"/>
<dbReference type="EMBL" id="CAJNBJ010000001">
    <property type="protein sequence ID" value="CAE6711916.1"/>
    <property type="molecule type" value="Genomic_DNA"/>
</dbReference>
<evidence type="ECO:0000256" key="2">
    <source>
        <dbReference type="ARBA" id="ARBA00022670"/>
    </source>
</evidence>
<protein>
    <submittedName>
        <fullName evidence="7">TldD family protein, Actinobacterial subgroup</fullName>
    </submittedName>
</protein>
<accession>A0ABM8QRU3</accession>
<dbReference type="PANTHER" id="PTHR30624">
    <property type="entry name" value="UNCHARACTERIZED PROTEIN TLDD AND PMBA"/>
    <property type="match status" value="1"/>
</dbReference>
<dbReference type="Proteomes" id="UP000675880">
    <property type="component" value="Unassembled WGS sequence"/>
</dbReference>
<evidence type="ECO:0000313" key="8">
    <source>
        <dbReference type="Proteomes" id="UP000675880"/>
    </source>
</evidence>
<dbReference type="Pfam" id="PF01523">
    <property type="entry name" value="PmbA_TldD_1st"/>
    <property type="match status" value="1"/>
</dbReference>
<feature type="domain" description="Metalloprotease TldD/E C-terminal" evidence="6">
    <location>
        <begin position="234"/>
        <end position="445"/>
    </location>
</feature>
<keyword evidence="2" id="KW-0645">Protease</keyword>
<dbReference type="InterPro" id="IPR051463">
    <property type="entry name" value="Peptidase_U62_metallo"/>
</dbReference>
<gene>
    <name evidence="7" type="ORF">NSPZN2_11259</name>
</gene>
<dbReference type="Gene3D" id="3.30.2290.10">
    <property type="entry name" value="PmbA/TldD superfamily"/>
    <property type="match status" value="1"/>
</dbReference>
<feature type="domain" description="Metalloprotease TldD/E N-terminal" evidence="5">
    <location>
        <begin position="25"/>
        <end position="89"/>
    </location>
</feature>
<organism evidence="7 8">
    <name type="scientific">Nitrospira defluvii</name>
    <dbReference type="NCBI Taxonomy" id="330214"/>
    <lineage>
        <taxon>Bacteria</taxon>
        <taxon>Pseudomonadati</taxon>
        <taxon>Nitrospirota</taxon>
        <taxon>Nitrospiria</taxon>
        <taxon>Nitrospirales</taxon>
        <taxon>Nitrospiraceae</taxon>
        <taxon>Nitrospira</taxon>
    </lineage>
</organism>
<evidence type="ECO:0000256" key="3">
    <source>
        <dbReference type="ARBA" id="ARBA00022801"/>
    </source>
</evidence>
<evidence type="ECO:0000313" key="7">
    <source>
        <dbReference type="EMBL" id="CAE6711916.1"/>
    </source>
</evidence>